<name>A0AAN9GI31_9CAEN</name>
<feature type="disulfide bond" evidence="4">
    <location>
        <begin position="110"/>
        <end position="128"/>
    </location>
</feature>
<dbReference type="EMBL" id="JBAMIC010000003">
    <property type="protein sequence ID" value="KAK7109698.1"/>
    <property type="molecule type" value="Genomic_DNA"/>
</dbReference>
<reference evidence="6 7" key="1">
    <citation type="submission" date="2024-02" db="EMBL/GenBank/DDBJ databases">
        <title>Chromosome-scale genome assembly of the rough periwinkle Littorina saxatilis.</title>
        <authorList>
            <person name="De Jode A."/>
            <person name="Faria R."/>
            <person name="Formenti G."/>
            <person name="Sims Y."/>
            <person name="Smith T.P."/>
            <person name="Tracey A."/>
            <person name="Wood J.M.D."/>
            <person name="Zagrodzka Z.B."/>
            <person name="Johannesson K."/>
            <person name="Butlin R.K."/>
            <person name="Leder E.H."/>
        </authorList>
    </citation>
    <scope>NUCLEOTIDE SEQUENCE [LARGE SCALE GENOMIC DNA]</scope>
    <source>
        <strain evidence="6">Snail1</strain>
        <tissue evidence="6">Muscle</tissue>
    </source>
</reference>
<evidence type="ECO:0000256" key="5">
    <source>
        <dbReference type="SAM" id="SignalP"/>
    </source>
</evidence>
<evidence type="ECO:0000256" key="1">
    <source>
        <dbReference type="ARBA" id="ARBA00007369"/>
    </source>
</evidence>
<evidence type="ECO:0000256" key="2">
    <source>
        <dbReference type="ARBA" id="ARBA00022729"/>
    </source>
</evidence>
<proteinExistence type="inferred from homology"/>
<dbReference type="GO" id="GO:0005615">
    <property type="term" value="C:extracellular space"/>
    <property type="evidence" value="ECO:0007669"/>
    <property type="project" value="TreeGrafter"/>
</dbReference>
<comment type="similarity">
    <text evidence="1">Belongs to the vasopressin/oxytocin family.</text>
</comment>
<comment type="caution">
    <text evidence="6">The sequence shown here is derived from an EMBL/GenBank/DDBJ whole genome shotgun (WGS) entry which is preliminary data.</text>
</comment>
<dbReference type="InterPro" id="IPR000981">
    <property type="entry name" value="Neurhyp_horm"/>
</dbReference>
<dbReference type="PANTHER" id="PTHR11681:SF5">
    <property type="entry name" value="ISOTOCIN"/>
    <property type="match status" value="1"/>
</dbReference>
<feature type="disulfide bond" evidence="4">
    <location>
        <begin position="117"/>
        <end position="122"/>
    </location>
</feature>
<dbReference type="InterPro" id="IPR036387">
    <property type="entry name" value="Neurhyp_horm_dom_sf"/>
</dbReference>
<protein>
    <recommendedName>
        <fullName evidence="8">Conopressin/neurophysin</fullName>
    </recommendedName>
</protein>
<evidence type="ECO:0000256" key="3">
    <source>
        <dbReference type="ARBA" id="ARBA00023157"/>
    </source>
</evidence>
<dbReference type="PIRSF" id="PIRSF001815">
    <property type="entry name" value="Nonapeptide_hormone_precursor"/>
    <property type="match status" value="1"/>
</dbReference>
<keyword evidence="7" id="KW-1185">Reference proteome</keyword>
<dbReference type="GO" id="GO:0030141">
    <property type="term" value="C:secretory granule"/>
    <property type="evidence" value="ECO:0007669"/>
    <property type="project" value="TreeGrafter"/>
</dbReference>
<keyword evidence="2 5" id="KW-0732">Signal</keyword>
<evidence type="ECO:0000313" key="7">
    <source>
        <dbReference type="Proteomes" id="UP001374579"/>
    </source>
</evidence>
<sequence>MGFSVLKVSFLSWRLCLVLMVMLWSSHACFIRNCPRGGKRSMGSMETSRQCMSCGPRGVGQCVGPSICCGPDIGCLMGTPEAEVCQKENESTTPCSVSGHQCGVNNMGNCVADGICCDEDACSYNSLCKDSESETETTRQELLSLVRRLLVNRQYD</sequence>
<accession>A0AAN9GI31</accession>
<dbReference type="GO" id="GO:0005185">
    <property type="term" value="F:neurohypophyseal hormone activity"/>
    <property type="evidence" value="ECO:0007669"/>
    <property type="project" value="InterPro"/>
</dbReference>
<dbReference type="PANTHER" id="PTHR11681">
    <property type="entry name" value="NEUROPHYSIN"/>
    <property type="match status" value="1"/>
</dbReference>
<feature type="disulfide bond" evidence="4">
    <location>
        <begin position="62"/>
        <end position="85"/>
    </location>
</feature>
<organism evidence="6 7">
    <name type="scientific">Littorina saxatilis</name>
    <dbReference type="NCBI Taxonomy" id="31220"/>
    <lineage>
        <taxon>Eukaryota</taxon>
        <taxon>Metazoa</taxon>
        <taxon>Spiralia</taxon>
        <taxon>Lophotrochozoa</taxon>
        <taxon>Mollusca</taxon>
        <taxon>Gastropoda</taxon>
        <taxon>Caenogastropoda</taxon>
        <taxon>Littorinimorpha</taxon>
        <taxon>Littorinoidea</taxon>
        <taxon>Littorinidae</taxon>
        <taxon>Littorina</taxon>
    </lineage>
</organism>
<evidence type="ECO:0008006" key="8">
    <source>
        <dbReference type="Google" id="ProtNLM"/>
    </source>
</evidence>
<gene>
    <name evidence="6" type="ORF">V1264_013692</name>
</gene>
<feature type="disulfide bond" evidence="4">
    <location>
        <begin position="102"/>
        <end position="116"/>
    </location>
</feature>
<dbReference type="InterPro" id="IPR022423">
    <property type="entry name" value="Neurohypophysial_hormone_CS"/>
</dbReference>
<feature type="disulfide bond" evidence="4">
    <location>
        <begin position="69"/>
        <end position="75"/>
    </location>
</feature>
<keyword evidence="3 4" id="KW-1015">Disulfide bond</keyword>
<feature type="disulfide bond" evidence="4">
    <location>
        <begin position="29"/>
        <end position="34"/>
    </location>
</feature>
<feature type="disulfide bond" evidence="4">
    <location>
        <begin position="51"/>
        <end position="95"/>
    </location>
</feature>
<dbReference type="PRINTS" id="PR00831">
    <property type="entry name" value="NEUROPHYSIN"/>
</dbReference>
<dbReference type="PROSITE" id="PS00264">
    <property type="entry name" value="NEUROHYPOPHYS_HORM"/>
    <property type="match status" value="1"/>
</dbReference>
<feature type="signal peptide" evidence="5">
    <location>
        <begin position="1"/>
        <end position="28"/>
    </location>
</feature>
<dbReference type="Gene3D" id="2.60.9.10">
    <property type="entry name" value="Neurohypophysial hormone domain"/>
    <property type="match status" value="1"/>
</dbReference>
<dbReference type="SMART" id="SM00003">
    <property type="entry name" value="NH"/>
    <property type="match status" value="1"/>
</dbReference>
<dbReference type="Proteomes" id="UP001374579">
    <property type="component" value="Unassembled WGS sequence"/>
</dbReference>
<dbReference type="AlphaFoldDB" id="A0AAN9GI31"/>
<evidence type="ECO:0000256" key="4">
    <source>
        <dbReference type="PIRSR" id="PIRSR001815-50"/>
    </source>
</evidence>
<feature type="chain" id="PRO_5042863312" description="Conopressin/neurophysin" evidence="5">
    <location>
        <begin position="29"/>
        <end position="156"/>
    </location>
</feature>
<evidence type="ECO:0000313" key="6">
    <source>
        <dbReference type="EMBL" id="KAK7109698.1"/>
    </source>
</evidence>
<dbReference type="SUPFAM" id="SSF49606">
    <property type="entry name" value="Neurophysin II"/>
    <property type="match status" value="1"/>
</dbReference>
<dbReference type="Pfam" id="PF00184">
    <property type="entry name" value="Hormone_5"/>
    <property type="match status" value="1"/>
</dbReference>
<feature type="disulfide bond" evidence="4">
    <location>
        <begin position="54"/>
        <end position="68"/>
    </location>
</feature>